<reference evidence="2" key="1">
    <citation type="journal article" date="2012" name="PLoS ONE">
        <title>Gene sets for utilization of primary and secondary nutrition supplies in the distal gut of endangered iberian lynx.</title>
        <authorList>
            <person name="Alcaide M."/>
            <person name="Messina E."/>
            <person name="Richter M."/>
            <person name="Bargiela R."/>
            <person name="Peplies J."/>
            <person name="Huws S.A."/>
            <person name="Newbold C.J."/>
            <person name="Golyshin P.N."/>
            <person name="Simon M.A."/>
            <person name="Lopez G."/>
            <person name="Yakimov M.M."/>
            <person name="Ferrer M."/>
        </authorList>
    </citation>
    <scope>NUCLEOTIDE SEQUENCE</scope>
</reference>
<protein>
    <submittedName>
        <fullName evidence="2">Uncharacterized protein</fullName>
    </submittedName>
</protein>
<feature type="compositionally biased region" description="Pro residues" evidence="1">
    <location>
        <begin position="15"/>
        <end position="27"/>
    </location>
</feature>
<feature type="region of interest" description="Disordered" evidence="1">
    <location>
        <begin position="1"/>
        <end position="30"/>
    </location>
</feature>
<accession>J9CF00</accession>
<sequence>MATCPWTGRTCSSPRRPPSAPVPPIPPPRRRRTCWCWPTTAPMACR</sequence>
<evidence type="ECO:0000256" key="1">
    <source>
        <dbReference type="SAM" id="MobiDB-lite"/>
    </source>
</evidence>
<proteinExistence type="predicted"/>
<comment type="caution">
    <text evidence="2">The sequence shown here is derived from an EMBL/GenBank/DDBJ whole genome shotgun (WGS) entry which is preliminary data.</text>
</comment>
<dbReference type="EMBL" id="AMCI01004212">
    <property type="protein sequence ID" value="EJW98545.1"/>
    <property type="molecule type" value="Genomic_DNA"/>
</dbReference>
<gene>
    <name evidence="2" type="ORF">EVA_13348</name>
</gene>
<evidence type="ECO:0000313" key="2">
    <source>
        <dbReference type="EMBL" id="EJW98545.1"/>
    </source>
</evidence>
<name>J9CF00_9ZZZZ</name>
<dbReference type="AlphaFoldDB" id="J9CF00"/>
<organism evidence="2">
    <name type="scientific">gut metagenome</name>
    <dbReference type="NCBI Taxonomy" id="749906"/>
    <lineage>
        <taxon>unclassified sequences</taxon>
        <taxon>metagenomes</taxon>
        <taxon>organismal metagenomes</taxon>
    </lineage>
</organism>